<feature type="transmembrane region" description="Helical" evidence="8">
    <location>
        <begin position="278"/>
        <end position="298"/>
    </location>
</feature>
<dbReference type="InterPro" id="IPR011701">
    <property type="entry name" value="MFS"/>
</dbReference>
<evidence type="ECO:0000256" key="4">
    <source>
        <dbReference type="ARBA" id="ARBA00022989"/>
    </source>
</evidence>
<feature type="transmembrane region" description="Helical" evidence="8">
    <location>
        <begin position="207"/>
        <end position="227"/>
    </location>
</feature>
<feature type="transmembrane region" description="Helical" evidence="8">
    <location>
        <begin position="446"/>
        <end position="466"/>
    </location>
</feature>
<feature type="transmembrane region" description="Helical" evidence="8">
    <location>
        <begin position="414"/>
        <end position="434"/>
    </location>
</feature>
<keyword evidence="3 8" id="KW-0812">Transmembrane</keyword>
<proteinExistence type="predicted"/>
<feature type="transmembrane region" description="Helical" evidence="8">
    <location>
        <begin position="149"/>
        <end position="169"/>
    </location>
</feature>
<dbReference type="InterPro" id="IPR036259">
    <property type="entry name" value="MFS_trans_sf"/>
</dbReference>
<comment type="subcellular location">
    <subcellularLocation>
        <location evidence="1">Membrane</location>
        <topology evidence="1">Multi-pass membrane protein</topology>
    </subcellularLocation>
</comment>
<feature type="transmembrane region" description="Helical" evidence="8">
    <location>
        <begin position="516"/>
        <end position="534"/>
    </location>
</feature>
<organism evidence="10 11">
    <name type="scientific">Fusarium sporotrichioides</name>
    <dbReference type="NCBI Taxonomy" id="5514"/>
    <lineage>
        <taxon>Eukaryota</taxon>
        <taxon>Fungi</taxon>
        <taxon>Dikarya</taxon>
        <taxon>Ascomycota</taxon>
        <taxon>Pezizomycotina</taxon>
        <taxon>Sordariomycetes</taxon>
        <taxon>Hypocreomycetidae</taxon>
        <taxon>Hypocreales</taxon>
        <taxon>Nectriaceae</taxon>
        <taxon>Fusarium</taxon>
    </lineage>
</organism>
<keyword evidence="5 8" id="KW-0472">Membrane</keyword>
<name>A0A395S0X5_FUSSP</name>
<feature type="transmembrane region" description="Helical" evidence="8">
    <location>
        <begin position="119"/>
        <end position="137"/>
    </location>
</feature>
<evidence type="ECO:0000256" key="5">
    <source>
        <dbReference type="ARBA" id="ARBA00023136"/>
    </source>
</evidence>
<feature type="transmembrane region" description="Helical" evidence="8">
    <location>
        <begin position="382"/>
        <end position="402"/>
    </location>
</feature>
<evidence type="ECO:0000256" key="8">
    <source>
        <dbReference type="SAM" id="Phobius"/>
    </source>
</evidence>
<feature type="compositionally biased region" description="Basic and acidic residues" evidence="7">
    <location>
        <begin position="32"/>
        <end position="44"/>
    </location>
</feature>
<feature type="transmembrane region" description="Helical" evidence="8">
    <location>
        <begin position="352"/>
        <end position="376"/>
    </location>
</feature>
<dbReference type="Proteomes" id="UP000266152">
    <property type="component" value="Unassembled WGS sequence"/>
</dbReference>
<evidence type="ECO:0000313" key="11">
    <source>
        <dbReference type="Proteomes" id="UP000266152"/>
    </source>
</evidence>
<evidence type="ECO:0000313" key="10">
    <source>
        <dbReference type="EMBL" id="RGP66066.1"/>
    </source>
</evidence>
<feature type="transmembrane region" description="Helical" evidence="8">
    <location>
        <begin position="175"/>
        <end position="195"/>
    </location>
</feature>
<dbReference type="CDD" id="cd17502">
    <property type="entry name" value="MFS_Azr1_MDR_like"/>
    <property type="match status" value="1"/>
</dbReference>
<dbReference type="SUPFAM" id="SSF103473">
    <property type="entry name" value="MFS general substrate transporter"/>
    <property type="match status" value="1"/>
</dbReference>
<evidence type="ECO:0000256" key="3">
    <source>
        <dbReference type="ARBA" id="ARBA00022692"/>
    </source>
</evidence>
<keyword evidence="2" id="KW-0813">Transport</keyword>
<evidence type="ECO:0000256" key="7">
    <source>
        <dbReference type="SAM" id="MobiDB-lite"/>
    </source>
</evidence>
<dbReference type="AlphaFoldDB" id="A0A395S0X5"/>
<feature type="transmembrane region" description="Helical" evidence="8">
    <location>
        <begin position="89"/>
        <end position="107"/>
    </location>
</feature>
<dbReference type="FunFam" id="1.20.1250.20:FF:000196">
    <property type="entry name" value="MFS toxin efflux pump (AflT)"/>
    <property type="match status" value="1"/>
</dbReference>
<feature type="transmembrane region" description="Helical" evidence="8">
    <location>
        <begin position="247"/>
        <end position="266"/>
    </location>
</feature>
<evidence type="ECO:0000256" key="1">
    <source>
        <dbReference type="ARBA" id="ARBA00004141"/>
    </source>
</evidence>
<dbReference type="FunFam" id="1.20.1720.10:FF:000012">
    <property type="entry name" value="MFS toxin efflux pump (AflT)"/>
    <property type="match status" value="1"/>
</dbReference>
<sequence length="546" mass="58684">MTDKDNTDVEKLDRATTSTPTPNEAPPASEPSESKPEEAEDESKYPHGLKLAAIILSNMVAMFLVALDRTIIATAIPRITDDFKALGDISWYASAYLITSSATQLLWGRIFTFYPTKTVYLVAIFFFELGSLLCGVAPNSVAFIIGRAIAGAGSAGIYSGSTILITTVTPLSKRAGYVGMMGAVFGIASVIAPLIGGAFTDHVTWRWCFYINLPVGGAAVACLILLFPKFPVNEPVSIKQQIKQLDPWGNLVFLPGVICLILALQWGGEKYPWDEGRIIALLVLACVLLIVFVGIQIWQQENATVPPRLFKIRNVWLGTIFAFCLGSVLIVFLIALPIWFQGIRGTDAITSGIDTLPLVLSLVFGAIVSGGLINGIGWFNPVFFSSVIFMSVGGGLITTFVVDTPTRTWIGYQIILGLGIGQGMQLASLGAQVAVKQSDVPTGVSLMFFAQSLGGSVLVCVAQAVFNNDLRSRLTSFDGLDVAKIIGAGATQLRHVIPSDRLADVLIEYNAALRNYFYVGLAAACFAIVPSLGIEWKNVKGQEFVH</sequence>
<dbReference type="GO" id="GO:0005886">
    <property type="term" value="C:plasma membrane"/>
    <property type="evidence" value="ECO:0007669"/>
    <property type="project" value="TreeGrafter"/>
</dbReference>
<dbReference type="GO" id="GO:0022857">
    <property type="term" value="F:transmembrane transporter activity"/>
    <property type="evidence" value="ECO:0007669"/>
    <property type="project" value="InterPro"/>
</dbReference>
<evidence type="ECO:0000256" key="6">
    <source>
        <dbReference type="ARBA" id="ARBA00023180"/>
    </source>
</evidence>
<keyword evidence="4 8" id="KW-1133">Transmembrane helix</keyword>
<keyword evidence="6" id="KW-0325">Glycoprotein</keyword>
<dbReference type="Gene3D" id="1.20.1250.20">
    <property type="entry name" value="MFS general substrate transporter like domains"/>
    <property type="match status" value="1"/>
</dbReference>
<dbReference type="PANTHER" id="PTHR23501:SF198">
    <property type="entry name" value="AZOLE RESISTANCE PROTEIN 1-RELATED"/>
    <property type="match status" value="1"/>
</dbReference>
<feature type="transmembrane region" description="Helical" evidence="8">
    <location>
        <begin position="318"/>
        <end position="340"/>
    </location>
</feature>
<dbReference type="InterPro" id="IPR020846">
    <property type="entry name" value="MFS_dom"/>
</dbReference>
<feature type="transmembrane region" description="Helical" evidence="8">
    <location>
        <begin position="51"/>
        <end position="68"/>
    </location>
</feature>
<feature type="compositionally biased region" description="Basic and acidic residues" evidence="7">
    <location>
        <begin position="1"/>
        <end position="14"/>
    </location>
</feature>
<reference evidence="10 11" key="1">
    <citation type="journal article" date="2018" name="PLoS Pathog.">
        <title>Evolution of structural diversity of trichothecenes, a family of toxins produced by plant pathogenic and entomopathogenic fungi.</title>
        <authorList>
            <person name="Proctor R.H."/>
            <person name="McCormick S.P."/>
            <person name="Kim H.S."/>
            <person name="Cardoza R.E."/>
            <person name="Stanley A.M."/>
            <person name="Lindo L."/>
            <person name="Kelly A."/>
            <person name="Brown D.W."/>
            <person name="Lee T."/>
            <person name="Vaughan M.M."/>
            <person name="Alexander N.J."/>
            <person name="Busman M."/>
            <person name="Gutierrez S."/>
        </authorList>
    </citation>
    <scope>NUCLEOTIDE SEQUENCE [LARGE SCALE GENOMIC DNA]</scope>
    <source>
        <strain evidence="10 11">NRRL 3299</strain>
    </source>
</reference>
<gene>
    <name evidence="10" type="ORF">FSPOR_6892</name>
</gene>
<protein>
    <submittedName>
        <fullName evidence="10">Major facilitator superfamily transporter</fullName>
    </submittedName>
</protein>
<dbReference type="PROSITE" id="PS50850">
    <property type="entry name" value="MFS"/>
    <property type="match status" value="1"/>
</dbReference>
<dbReference type="PANTHER" id="PTHR23501">
    <property type="entry name" value="MAJOR FACILITATOR SUPERFAMILY"/>
    <property type="match status" value="1"/>
</dbReference>
<comment type="caution">
    <text evidence="10">The sequence shown here is derived from an EMBL/GenBank/DDBJ whole genome shotgun (WGS) entry which is preliminary data.</text>
</comment>
<dbReference type="STRING" id="5514.A0A395S0X5"/>
<feature type="region of interest" description="Disordered" evidence="7">
    <location>
        <begin position="1"/>
        <end position="44"/>
    </location>
</feature>
<evidence type="ECO:0000259" key="9">
    <source>
        <dbReference type="PROSITE" id="PS50850"/>
    </source>
</evidence>
<keyword evidence="11" id="KW-1185">Reference proteome</keyword>
<dbReference type="EMBL" id="PXOF01000097">
    <property type="protein sequence ID" value="RGP66066.1"/>
    <property type="molecule type" value="Genomic_DNA"/>
</dbReference>
<dbReference type="Pfam" id="PF07690">
    <property type="entry name" value="MFS_1"/>
    <property type="match status" value="1"/>
</dbReference>
<feature type="domain" description="Major facilitator superfamily (MFS) profile" evidence="9">
    <location>
        <begin position="54"/>
        <end position="539"/>
    </location>
</feature>
<accession>A0A395S0X5</accession>
<evidence type="ECO:0000256" key="2">
    <source>
        <dbReference type="ARBA" id="ARBA00022448"/>
    </source>
</evidence>